<keyword evidence="1" id="KW-0812">Transmembrane</keyword>
<evidence type="ECO:0008006" key="4">
    <source>
        <dbReference type="Google" id="ProtNLM"/>
    </source>
</evidence>
<protein>
    <recommendedName>
        <fullName evidence="4">CsbD-like domain-containing protein</fullName>
    </recommendedName>
</protein>
<accession>A0A1V4I1Z7</accession>
<evidence type="ECO:0000313" key="3">
    <source>
        <dbReference type="Proteomes" id="UP000189940"/>
    </source>
</evidence>
<organism evidence="2 3">
    <name type="scientific">Nitrobacter vulgaris</name>
    <dbReference type="NCBI Taxonomy" id="29421"/>
    <lineage>
        <taxon>Bacteria</taxon>
        <taxon>Pseudomonadati</taxon>
        <taxon>Pseudomonadota</taxon>
        <taxon>Alphaproteobacteria</taxon>
        <taxon>Hyphomicrobiales</taxon>
        <taxon>Nitrobacteraceae</taxon>
        <taxon>Nitrobacter</taxon>
    </lineage>
</organism>
<comment type="caution">
    <text evidence="2">The sequence shown here is derived from an EMBL/GenBank/DDBJ whole genome shotgun (WGS) entry which is preliminary data.</text>
</comment>
<gene>
    <name evidence="2" type="ORF">B2M20_04960</name>
</gene>
<sequence length="89" mass="9260">MMDRNASTEAEGAIQNAAGQVKDAARSVADNVATASSAAYDEGSELVAKAPGSALLLAGIVGFALGVILTRGSQPPRNTLQKYYDRYTR</sequence>
<dbReference type="Proteomes" id="UP000189940">
    <property type="component" value="Unassembled WGS sequence"/>
</dbReference>
<keyword evidence="3" id="KW-1185">Reference proteome</keyword>
<keyword evidence="1" id="KW-1133">Transmembrane helix</keyword>
<name>A0A1V4I1Z7_NITVU</name>
<proteinExistence type="predicted"/>
<dbReference type="AlphaFoldDB" id="A0A1V4I1Z7"/>
<dbReference type="EMBL" id="MWPQ01000022">
    <property type="protein sequence ID" value="OPH83860.1"/>
    <property type="molecule type" value="Genomic_DNA"/>
</dbReference>
<evidence type="ECO:0000256" key="1">
    <source>
        <dbReference type="SAM" id="Phobius"/>
    </source>
</evidence>
<keyword evidence="1" id="KW-0472">Membrane</keyword>
<reference evidence="2 3" key="1">
    <citation type="submission" date="2017-02" db="EMBL/GenBank/DDBJ databases">
        <title>Genome sequence of the nitrite-oxidizing bacterium Nitrobacter vulgaris strain Ab1.</title>
        <authorList>
            <person name="Mellbye B.L."/>
            <person name="Davis E.W."/>
            <person name="Spieck E."/>
            <person name="Chang J.H."/>
            <person name="Bottomley P.J."/>
            <person name="Sayavedra-Soto L.A."/>
        </authorList>
    </citation>
    <scope>NUCLEOTIDE SEQUENCE [LARGE SCALE GENOMIC DNA]</scope>
    <source>
        <strain evidence="2 3">Ab1</strain>
    </source>
</reference>
<dbReference type="STRING" id="29421.B2M20_04960"/>
<feature type="transmembrane region" description="Helical" evidence="1">
    <location>
        <begin position="50"/>
        <end position="69"/>
    </location>
</feature>
<evidence type="ECO:0000313" key="2">
    <source>
        <dbReference type="EMBL" id="OPH83860.1"/>
    </source>
</evidence>
<dbReference type="RefSeq" id="WP_079445973.1">
    <property type="nucleotide sequence ID" value="NZ_JAVDPZ010000024.1"/>
</dbReference>